<name>A0A8S4SKZ1_9NEOP</name>
<organism evidence="1 2">
    <name type="scientific">Pararge aegeria aegeria</name>
    <dbReference type="NCBI Taxonomy" id="348720"/>
    <lineage>
        <taxon>Eukaryota</taxon>
        <taxon>Metazoa</taxon>
        <taxon>Ecdysozoa</taxon>
        <taxon>Arthropoda</taxon>
        <taxon>Hexapoda</taxon>
        <taxon>Insecta</taxon>
        <taxon>Pterygota</taxon>
        <taxon>Neoptera</taxon>
        <taxon>Endopterygota</taxon>
        <taxon>Lepidoptera</taxon>
        <taxon>Glossata</taxon>
        <taxon>Ditrysia</taxon>
        <taxon>Papilionoidea</taxon>
        <taxon>Nymphalidae</taxon>
        <taxon>Satyrinae</taxon>
        <taxon>Satyrini</taxon>
        <taxon>Parargina</taxon>
        <taxon>Pararge</taxon>
    </lineage>
</organism>
<sequence length="131" mass="14431">MRNLSMGKYLLHIAQLYLLSEKREPCPLQRHILVIVTRACWRVSEWGSARKSLNPRARRSVGIGPEGVALIRVKGLRTVISPHASENVVRVHVRMTLDVGDLVFAGAVQRLIVCSDAGHASCTPCNVPPCV</sequence>
<evidence type="ECO:0000313" key="1">
    <source>
        <dbReference type="EMBL" id="CAH2265679.1"/>
    </source>
</evidence>
<proteinExistence type="predicted"/>
<comment type="caution">
    <text evidence="1">The sequence shown here is derived from an EMBL/GenBank/DDBJ whole genome shotgun (WGS) entry which is preliminary data.</text>
</comment>
<dbReference type="EMBL" id="CAKXAJ010026290">
    <property type="protein sequence ID" value="CAH2265679.1"/>
    <property type="molecule type" value="Genomic_DNA"/>
</dbReference>
<dbReference type="AlphaFoldDB" id="A0A8S4SKZ1"/>
<reference evidence="1" key="1">
    <citation type="submission" date="2022-03" db="EMBL/GenBank/DDBJ databases">
        <authorList>
            <person name="Lindestad O."/>
        </authorList>
    </citation>
    <scope>NUCLEOTIDE SEQUENCE</scope>
</reference>
<keyword evidence="2" id="KW-1185">Reference proteome</keyword>
<protein>
    <submittedName>
        <fullName evidence="1">Jg4929 protein</fullName>
    </submittedName>
</protein>
<accession>A0A8S4SKZ1</accession>
<evidence type="ECO:0000313" key="2">
    <source>
        <dbReference type="Proteomes" id="UP000838756"/>
    </source>
</evidence>
<dbReference type="Proteomes" id="UP000838756">
    <property type="component" value="Unassembled WGS sequence"/>
</dbReference>
<gene>
    <name evidence="1" type="primary">jg4929</name>
    <name evidence="1" type="ORF">PAEG_LOCUS25017</name>
</gene>